<dbReference type="GO" id="GO:0005811">
    <property type="term" value="C:lipid droplet"/>
    <property type="evidence" value="ECO:0007669"/>
    <property type="project" value="UniProtKB-SubCell"/>
</dbReference>
<feature type="domain" description="CUE" evidence="9">
    <location>
        <begin position="299"/>
        <end position="340"/>
    </location>
</feature>
<evidence type="ECO:0000259" key="9">
    <source>
        <dbReference type="PROSITE" id="PS51140"/>
    </source>
</evidence>
<evidence type="ECO:0000256" key="8">
    <source>
        <dbReference type="SAM" id="Phobius"/>
    </source>
</evidence>
<keyword evidence="11" id="KW-1185">Reference proteome</keyword>
<dbReference type="AlphaFoldDB" id="A0A812D0P4"/>
<keyword evidence="3" id="KW-0551">Lipid droplet</keyword>
<dbReference type="PANTHER" id="PTHR15486">
    <property type="entry name" value="ANCIENT UBIQUITOUS PROTEIN"/>
    <property type="match status" value="1"/>
</dbReference>
<comment type="caution">
    <text evidence="10">The sequence shown here is derived from an EMBL/GenBank/DDBJ whole genome shotgun (WGS) entry which is preliminary data.</text>
</comment>
<organism evidence="10 11">
    <name type="scientific">Acanthosepion pharaonis</name>
    <name type="common">Pharaoh cuttlefish</name>
    <name type="synonym">Sepia pharaonis</name>
    <dbReference type="NCBI Taxonomy" id="158019"/>
    <lineage>
        <taxon>Eukaryota</taxon>
        <taxon>Metazoa</taxon>
        <taxon>Spiralia</taxon>
        <taxon>Lophotrochozoa</taxon>
        <taxon>Mollusca</taxon>
        <taxon>Cephalopoda</taxon>
        <taxon>Coleoidea</taxon>
        <taxon>Decapodiformes</taxon>
        <taxon>Sepiida</taxon>
        <taxon>Sepiina</taxon>
        <taxon>Sepiidae</taxon>
        <taxon>Acanthosepion</taxon>
    </lineage>
</organism>
<feature type="compositionally biased region" description="Low complexity" evidence="7">
    <location>
        <begin position="345"/>
        <end position="366"/>
    </location>
</feature>
<evidence type="ECO:0000256" key="3">
    <source>
        <dbReference type="ARBA" id="ARBA00022677"/>
    </source>
</evidence>
<dbReference type="OrthoDB" id="1854593at2759"/>
<dbReference type="Proteomes" id="UP000597762">
    <property type="component" value="Unassembled WGS sequence"/>
</dbReference>
<name>A0A812D0P4_ACAPH</name>
<keyword evidence="8" id="KW-0812">Transmembrane</keyword>
<dbReference type="GO" id="GO:0005789">
    <property type="term" value="C:endoplasmic reticulum membrane"/>
    <property type="evidence" value="ECO:0007669"/>
    <property type="project" value="UniProtKB-SubCell"/>
</dbReference>
<gene>
    <name evidence="10" type="ORF">SPHA_43842</name>
</gene>
<dbReference type="PANTHER" id="PTHR15486:SF96">
    <property type="entry name" value="LIPID DROPLET-REGULATING VLDL ASSEMBLY FACTOR AUP1"/>
    <property type="match status" value="1"/>
</dbReference>
<dbReference type="PROSITE" id="PS51140">
    <property type="entry name" value="CUE"/>
    <property type="match status" value="1"/>
</dbReference>
<evidence type="ECO:0000313" key="10">
    <source>
        <dbReference type="EMBL" id="CAE1283066.1"/>
    </source>
</evidence>
<reference evidence="10" key="1">
    <citation type="submission" date="2021-01" db="EMBL/GenBank/DDBJ databases">
        <authorList>
            <person name="Li R."/>
            <person name="Bekaert M."/>
        </authorList>
    </citation>
    <scope>NUCLEOTIDE SEQUENCE</scope>
    <source>
        <strain evidence="10">Farmed</strain>
    </source>
</reference>
<accession>A0A812D0P4</accession>
<dbReference type="GO" id="GO:0043130">
    <property type="term" value="F:ubiquitin binding"/>
    <property type="evidence" value="ECO:0007669"/>
    <property type="project" value="InterPro"/>
</dbReference>
<keyword evidence="4" id="KW-0256">Endoplasmic reticulum</keyword>
<dbReference type="Gene3D" id="1.10.8.10">
    <property type="entry name" value="DNA helicase RuvA subunit, C-terminal domain"/>
    <property type="match status" value="1"/>
</dbReference>
<evidence type="ECO:0000256" key="7">
    <source>
        <dbReference type="SAM" id="MobiDB-lite"/>
    </source>
</evidence>
<comment type="similarity">
    <text evidence="6">Belongs to the AUP1 family.</text>
</comment>
<dbReference type="EMBL" id="CAHIKZ030002223">
    <property type="protein sequence ID" value="CAE1283066.1"/>
    <property type="molecule type" value="Genomic_DNA"/>
</dbReference>
<evidence type="ECO:0000256" key="6">
    <source>
        <dbReference type="ARBA" id="ARBA00035634"/>
    </source>
</evidence>
<evidence type="ECO:0000256" key="2">
    <source>
        <dbReference type="ARBA" id="ARBA00004502"/>
    </source>
</evidence>
<dbReference type="SUPFAM" id="SSF69593">
    <property type="entry name" value="Glycerol-3-phosphate (1)-acyltransferase"/>
    <property type="match status" value="1"/>
</dbReference>
<dbReference type="InterPro" id="IPR003892">
    <property type="entry name" value="CUE"/>
</dbReference>
<keyword evidence="5 8" id="KW-0472">Membrane</keyword>
<evidence type="ECO:0000256" key="4">
    <source>
        <dbReference type="ARBA" id="ARBA00022824"/>
    </source>
</evidence>
<feature type="transmembrane region" description="Helical" evidence="8">
    <location>
        <begin position="20"/>
        <end position="41"/>
    </location>
</feature>
<feature type="compositionally biased region" description="Basic and acidic residues" evidence="7">
    <location>
        <begin position="382"/>
        <end position="395"/>
    </location>
</feature>
<feature type="transmembrane region" description="Helical" evidence="8">
    <location>
        <begin position="61"/>
        <end position="77"/>
    </location>
</feature>
<evidence type="ECO:0000256" key="1">
    <source>
        <dbReference type="ARBA" id="ARBA00004406"/>
    </source>
</evidence>
<sequence>MSNIQIEKLFNLHRLPEGIALIPIILYFPLGFVLAVVRFFIGLQTLLISCILPRFSPLRSFVLRVMCAVLGFIVIVDEHKRRDEKAKVIVTNHVSAFDHFTTALIYPSVLPSICELYPFLEWILGWRDFGFKQNKESFLNNIKGFCSNSNIPLLVQPEGTTTSGRYGLLKFCTWPFSLDFPLQPMTLHVSRPQIFQIAVTTLNSRWWEDLFWCLFVPVTWFTIRCLPVMEKPKSVSAEEFSEDVRQKVAADLQLITTDFTTADKAELQKKHFHNRFNCLSRPQASAAEQEDSLLKVDPEMQKMISQVKDVLPNATVKDIAQDLAQTKDVDRTITNILEKDVKNEAATSQSADTTSSNHTSPNASSSCVTPDNVYKAKSFSKSGEERQKSLEERKRQMLATARQRYISKHSFN</sequence>
<keyword evidence="8" id="KW-1133">Transmembrane helix</keyword>
<protein>
    <submittedName>
        <fullName evidence="10">AUP1</fullName>
    </submittedName>
</protein>
<dbReference type="SMART" id="SM00546">
    <property type="entry name" value="CUE"/>
    <property type="match status" value="1"/>
</dbReference>
<dbReference type="GO" id="GO:0036503">
    <property type="term" value="P:ERAD pathway"/>
    <property type="evidence" value="ECO:0007669"/>
    <property type="project" value="TreeGrafter"/>
</dbReference>
<evidence type="ECO:0000313" key="11">
    <source>
        <dbReference type="Proteomes" id="UP000597762"/>
    </source>
</evidence>
<evidence type="ECO:0000256" key="5">
    <source>
        <dbReference type="ARBA" id="ARBA00023136"/>
    </source>
</evidence>
<comment type="subcellular location">
    <subcellularLocation>
        <location evidence="1">Endoplasmic reticulum membrane</location>
        <topology evidence="1">Peripheral membrane protein</topology>
    </subcellularLocation>
    <subcellularLocation>
        <location evidence="2">Lipid droplet</location>
    </subcellularLocation>
</comment>
<dbReference type="Pfam" id="PF02845">
    <property type="entry name" value="CUE"/>
    <property type="match status" value="1"/>
</dbReference>
<proteinExistence type="inferred from homology"/>
<feature type="region of interest" description="Disordered" evidence="7">
    <location>
        <begin position="344"/>
        <end position="412"/>
    </location>
</feature>